<keyword evidence="1" id="KW-0472">Membrane</keyword>
<evidence type="ECO:0000313" key="2">
    <source>
        <dbReference type="EMBL" id="GGL53953.1"/>
    </source>
</evidence>
<accession>A0A830F1Q5</accession>
<reference evidence="2" key="2">
    <citation type="submission" date="2020-09" db="EMBL/GenBank/DDBJ databases">
        <authorList>
            <person name="Sun Q."/>
            <person name="Ohkuma M."/>
        </authorList>
    </citation>
    <scope>NUCLEOTIDE SEQUENCE</scope>
    <source>
        <strain evidence="2">JCM 19596</strain>
    </source>
</reference>
<dbReference type="RefSeq" id="WP_188976485.1">
    <property type="nucleotide sequence ID" value="NZ_BMPG01000001.1"/>
</dbReference>
<evidence type="ECO:0000313" key="3">
    <source>
        <dbReference type="Proteomes" id="UP000607197"/>
    </source>
</evidence>
<dbReference type="Proteomes" id="UP000607197">
    <property type="component" value="Unassembled WGS sequence"/>
</dbReference>
<dbReference type="EMBL" id="BMPG01000001">
    <property type="protein sequence ID" value="GGL53953.1"/>
    <property type="molecule type" value="Genomic_DNA"/>
</dbReference>
<comment type="caution">
    <text evidence="2">The sequence shown here is derived from an EMBL/GenBank/DDBJ whole genome shotgun (WGS) entry which is preliminary data.</text>
</comment>
<protein>
    <submittedName>
        <fullName evidence="2">Uncharacterized protein</fullName>
    </submittedName>
</protein>
<keyword evidence="3" id="KW-1185">Reference proteome</keyword>
<evidence type="ECO:0000256" key="1">
    <source>
        <dbReference type="SAM" id="Phobius"/>
    </source>
</evidence>
<gene>
    <name evidence="2" type="ORF">GCM10009039_10190</name>
</gene>
<dbReference type="AlphaFoldDB" id="A0A830F1Q5"/>
<sequence>MELPPPAAVAGRLVRTLAVRPYRALRPFLEEDATPADGVFGQLLGVAAGVLSFAFVTLGTLTAALGSMLYVIVFTLIRLPARLLAAVTSRR</sequence>
<keyword evidence="1" id="KW-1133">Transmembrane helix</keyword>
<keyword evidence="1" id="KW-0812">Transmembrane</keyword>
<reference evidence="2" key="1">
    <citation type="journal article" date="2014" name="Int. J. Syst. Evol. Microbiol.">
        <title>Complete genome sequence of Corynebacterium casei LMG S-19264T (=DSM 44701T), isolated from a smear-ripened cheese.</title>
        <authorList>
            <consortium name="US DOE Joint Genome Institute (JGI-PGF)"/>
            <person name="Walter F."/>
            <person name="Albersmeier A."/>
            <person name="Kalinowski J."/>
            <person name="Ruckert C."/>
        </authorList>
    </citation>
    <scope>NUCLEOTIDE SEQUENCE</scope>
    <source>
        <strain evidence="2">JCM 19596</strain>
    </source>
</reference>
<feature type="transmembrane region" description="Helical" evidence="1">
    <location>
        <begin position="50"/>
        <end position="77"/>
    </location>
</feature>
<proteinExistence type="predicted"/>
<name>A0A830F1Q5_9EURY</name>
<organism evidence="2 3">
    <name type="scientific">Halocalculus aciditolerans</name>
    <dbReference type="NCBI Taxonomy" id="1383812"/>
    <lineage>
        <taxon>Archaea</taxon>
        <taxon>Methanobacteriati</taxon>
        <taxon>Methanobacteriota</taxon>
        <taxon>Stenosarchaea group</taxon>
        <taxon>Halobacteria</taxon>
        <taxon>Halobacteriales</taxon>
        <taxon>Halobacteriaceae</taxon>
        <taxon>Halocalculus</taxon>
    </lineage>
</organism>